<dbReference type="PANTHER" id="PTHR43877:SF2">
    <property type="entry name" value="AMINOALKYLPHOSPHONATE N-ACETYLTRANSFERASE-RELATED"/>
    <property type="match status" value="1"/>
</dbReference>
<dbReference type="PANTHER" id="PTHR43877">
    <property type="entry name" value="AMINOALKYLPHOSPHONATE N-ACETYLTRANSFERASE-RELATED-RELATED"/>
    <property type="match status" value="1"/>
</dbReference>
<gene>
    <name evidence="4" type="ORF">C8D95_10521</name>
</gene>
<keyword evidence="1 4" id="KW-0808">Transferase</keyword>
<keyword evidence="2" id="KW-0012">Acyltransferase</keyword>
<dbReference type="AlphaFoldDB" id="A0A316G4Y8"/>
<name>A0A316G4Y8_9RHOB</name>
<evidence type="ECO:0000259" key="3">
    <source>
        <dbReference type="PROSITE" id="PS51186"/>
    </source>
</evidence>
<dbReference type="GO" id="GO:0016747">
    <property type="term" value="F:acyltransferase activity, transferring groups other than amino-acyl groups"/>
    <property type="evidence" value="ECO:0007669"/>
    <property type="project" value="InterPro"/>
</dbReference>
<dbReference type="InterPro" id="IPR000182">
    <property type="entry name" value="GNAT_dom"/>
</dbReference>
<dbReference type="CDD" id="cd04301">
    <property type="entry name" value="NAT_SF"/>
    <property type="match status" value="1"/>
</dbReference>
<dbReference type="Gene3D" id="3.40.630.30">
    <property type="match status" value="1"/>
</dbReference>
<dbReference type="SUPFAM" id="SSF55729">
    <property type="entry name" value="Acyl-CoA N-acyltransferases (Nat)"/>
    <property type="match status" value="1"/>
</dbReference>
<accession>A0A316G4Y8</accession>
<dbReference type="RefSeq" id="WP_109759405.1">
    <property type="nucleotide sequence ID" value="NZ_CP034588.1"/>
</dbReference>
<dbReference type="InterPro" id="IPR016181">
    <property type="entry name" value="Acyl_CoA_acyltransferase"/>
</dbReference>
<dbReference type="OrthoDB" id="9789603at2"/>
<organism evidence="4 5">
    <name type="scientific">Silicimonas algicola</name>
    <dbReference type="NCBI Taxonomy" id="1826607"/>
    <lineage>
        <taxon>Bacteria</taxon>
        <taxon>Pseudomonadati</taxon>
        <taxon>Pseudomonadota</taxon>
        <taxon>Alphaproteobacteria</taxon>
        <taxon>Rhodobacterales</taxon>
        <taxon>Paracoccaceae</taxon>
    </lineage>
</organism>
<proteinExistence type="predicted"/>
<reference evidence="4 5" key="1">
    <citation type="submission" date="2018-05" db="EMBL/GenBank/DDBJ databases">
        <title>Genomic Encyclopedia of Type Strains, Phase IV (KMG-IV): sequencing the most valuable type-strain genomes for metagenomic binning, comparative biology and taxonomic classification.</title>
        <authorList>
            <person name="Goeker M."/>
        </authorList>
    </citation>
    <scope>NUCLEOTIDE SEQUENCE [LARGE SCALE GENOMIC DNA]</scope>
    <source>
        <strain evidence="4 5">DSM 103371</strain>
    </source>
</reference>
<comment type="caution">
    <text evidence="4">The sequence shown here is derived from an EMBL/GenBank/DDBJ whole genome shotgun (WGS) entry which is preliminary data.</text>
</comment>
<evidence type="ECO:0000256" key="2">
    <source>
        <dbReference type="ARBA" id="ARBA00023315"/>
    </source>
</evidence>
<protein>
    <submittedName>
        <fullName evidence="4">Acetyltransferase (GNAT) family protein</fullName>
    </submittedName>
</protein>
<evidence type="ECO:0000256" key="1">
    <source>
        <dbReference type="ARBA" id="ARBA00022679"/>
    </source>
</evidence>
<sequence length="158" mass="17313">MADFSIRSGANPPPDWTELHALLVAAFKVMEGKIDPPSSLGTMTAGSLRMKAGKEFLVLAEKDERLVGCGFGTASDKAFYLSKIAVAPSMQGQHILRRMLPLFENEARRLGCDALTLQSRVEMTETHAAFEALGFRKVSGSSHPGFDRTTSWHFRKAV</sequence>
<dbReference type="KEGG" id="salo:EF888_18490"/>
<dbReference type="Pfam" id="PF00583">
    <property type="entry name" value="Acetyltransf_1"/>
    <property type="match status" value="1"/>
</dbReference>
<evidence type="ECO:0000313" key="4">
    <source>
        <dbReference type="EMBL" id="PWK55959.1"/>
    </source>
</evidence>
<feature type="domain" description="N-acetyltransferase" evidence="3">
    <location>
        <begin position="6"/>
        <end position="158"/>
    </location>
</feature>
<dbReference type="PROSITE" id="PS51186">
    <property type="entry name" value="GNAT"/>
    <property type="match status" value="1"/>
</dbReference>
<dbReference type="Proteomes" id="UP000245390">
    <property type="component" value="Unassembled WGS sequence"/>
</dbReference>
<keyword evidence="5" id="KW-1185">Reference proteome</keyword>
<evidence type="ECO:0000313" key="5">
    <source>
        <dbReference type="Proteomes" id="UP000245390"/>
    </source>
</evidence>
<dbReference type="EMBL" id="QGGV01000005">
    <property type="protein sequence ID" value="PWK55959.1"/>
    <property type="molecule type" value="Genomic_DNA"/>
</dbReference>
<dbReference type="InterPro" id="IPR050832">
    <property type="entry name" value="Bact_Acetyltransf"/>
</dbReference>